<dbReference type="InParanoid" id="A0A067R8Z8"/>
<sequence>MVFALRNIVRSNAGYVKKYWFYKENLPIISVRHHSYDPDGKTTVQILNRNVEGLMINSYSQFGFRLNNGMYILGPMAIFPRTVLSWNVGSERDINEDSLSLFCLLEPKIDILVLGVGDVRSSSVLDKSVLTFMTKYRISIEVLTTEQACATFNFLNSENRCVGGALIPPKTLRPTDDDVFMSKKRHKRLYGSGDDD</sequence>
<organism evidence="5 6">
    <name type="scientific">Zootermopsis nevadensis</name>
    <name type="common">Dampwood termite</name>
    <dbReference type="NCBI Taxonomy" id="136037"/>
    <lineage>
        <taxon>Eukaryota</taxon>
        <taxon>Metazoa</taxon>
        <taxon>Ecdysozoa</taxon>
        <taxon>Arthropoda</taxon>
        <taxon>Hexapoda</taxon>
        <taxon>Insecta</taxon>
        <taxon>Pterygota</taxon>
        <taxon>Neoptera</taxon>
        <taxon>Polyneoptera</taxon>
        <taxon>Dictyoptera</taxon>
        <taxon>Blattodea</taxon>
        <taxon>Blattoidea</taxon>
        <taxon>Termitoidae</taxon>
        <taxon>Termopsidae</taxon>
        <taxon>Zootermopsis</taxon>
    </lineage>
</organism>
<dbReference type="PANTHER" id="PTHR21192">
    <property type="entry name" value="NUCLEAR PROTEIN E3-3"/>
    <property type="match status" value="1"/>
</dbReference>
<dbReference type="SUPFAM" id="SSF64076">
    <property type="entry name" value="MTH938-like"/>
    <property type="match status" value="1"/>
</dbReference>
<comment type="subcellular location">
    <subcellularLocation>
        <location evidence="1">Mitochondrion</location>
    </subcellularLocation>
</comment>
<keyword evidence="6" id="KW-1185">Reference proteome</keyword>
<dbReference type="CDD" id="cd05125">
    <property type="entry name" value="Mth938_2P1-like"/>
    <property type="match status" value="1"/>
</dbReference>
<dbReference type="STRING" id="136037.A0A067R8Z8"/>
<evidence type="ECO:0000256" key="4">
    <source>
        <dbReference type="ARBA" id="ARBA00049984"/>
    </source>
</evidence>
<proteinExistence type="inferred from homology"/>
<dbReference type="Proteomes" id="UP000027135">
    <property type="component" value="Unassembled WGS sequence"/>
</dbReference>
<dbReference type="FunCoup" id="A0A067R8Z8">
    <property type="interactions" value="785"/>
</dbReference>
<dbReference type="Gene3D" id="3.40.1230.10">
    <property type="entry name" value="MTH938-like"/>
    <property type="match status" value="1"/>
</dbReference>
<evidence type="ECO:0000313" key="5">
    <source>
        <dbReference type="EMBL" id="KDR20135.1"/>
    </source>
</evidence>
<dbReference type="AlphaFoldDB" id="A0A067R8Z8"/>
<dbReference type="OMA" id="FSKAYDH"/>
<keyword evidence="5" id="KW-0830">Ubiquinone</keyword>
<accession>A0A067R8Z8</accession>
<dbReference type="InterPro" id="IPR034095">
    <property type="entry name" value="NDUF3"/>
</dbReference>
<evidence type="ECO:0000256" key="2">
    <source>
        <dbReference type="ARBA" id="ARBA00021776"/>
    </source>
</evidence>
<evidence type="ECO:0000313" key="6">
    <source>
        <dbReference type="Proteomes" id="UP000027135"/>
    </source>
</evidence>
<dbReference type="InterPro" id="IPR007523">
    <property type="entry name" value="NDUFAF3/AAMDC"/>
</dbReference>
<dbReference type="EMBL" id="KK852618">
    <property type="protein sequence ID" value="KDR20135.1"/>
    <property type="molecule type" value="Genomic_DNA"/>
</dbReference>
<evidence type="ECO:0000256" key="1">
    <source>
        <dbReference type="ARBA" id="ARBA00004173"/>
    </source>
</evidence>
<dbReference type="InterPro" id="IPR036748">
    <property type="entry name" value="MTH938-like_sf"/>
</dbReference>
<dbReference type="PANTHER" id="PTHR21192:SF2">
    <property type="entry name" value="NADH DEHYDROGENASE [UBIQUINONE] 1 ALPHA SUBCOMPLEX ASSEMBLY FACTOR 3"/>
    <property type="match status" value="1"/>
</dbReference>
<keyword evidence="3" id="KW-0496">Mitochondrion</keyword>
<protein>
    <recommendedName>
        <fullName evidence="2">NADH dehydrogenase [ubiquinone] 1 alpha subcomplex assembly factor 3</fullName>
    </recommendedName>
</protein>
<evidence type="ECO:0000256" key="3">
    <source>
        <dbReference type="ARBA" id="ARBA00023128"/>
    </source>
</evidence>
<gene>
    <name evidence="5" type="ORF">L798_05623</name>
</gene>
<dbReference type="GO" id="GO:0032981">
    <property type="term" value="P:mitochondrial respiratory chain complex I assembly"/>
    <property type="evidence" value="ECO:0007669"/>
    <property type="project" value="InterPro"/>
</dbReference>
<comment type="similarity">
    <text evidence="4">Belongs to the NDUFAF3 family.</text>
</comment>
<dbReference type="eggNOG" id="KOG3363">
    <property type="taxonomic scope" value="Eukaryota"/>
</dbReference>
<name>A0A067R8Z8_ZOONE</name>
<dbReference type="Pfam" id="PF04430">
    <property type="entry name" value="DUF498"/>
    <property type="match status" value="1"/>
</dbReference>
<reference evidence="5 6" key="1">
    <citation type="journal article" date="2014" name="Nat. Commun.">
        <title>Molecular traces of alternative social organization in a termite genome.</title>
        <authorList>
            <person name="Terrapon N."/>
            <person name="Li C."/>
            <person name="Robertson H.M."/>
            <person name="Ji L."/>
            <person name="Meng X."/>
            <person name="Booth W."/>
            <person name="Chen Z."/>
            <person name="Childers C.P."/>
            <person name="Glastad K.M."/>
            <person name="Gokhale K."/>
            <person name="Gowin J."/>
            <person name="Gronenberg W."/>
            <person name="Hermansen R.A."/>
            <person name="Hu H."/>
            <person name="Hunt B.G."/>
            <person name="Huylmans A.K."/>
            <person name="Khalil S.M."/>
            <person name="Mitchell R.D."/>
            <person name="Munoz-Torres M.C."/>
            <person name="Mustard J.A."/>
            <person name="Pan H."/>
            <person name="Reese J.T."/>
            <person name="Scharf M.E."/>
            <person name="Sun F."/>
            <person name="Vogel H."/>
            <person name="Xiao J."/>
            <person name="Yang W."/>
            <person name="Yang Z."/>
            <person name="Yang Z."/>
            <person name="Zhou J."/>
            <person name="Zhu J."/>
            <person name="Brent C.S."/>
            <person name="Elsik C.G."/>
            <person name="Goodisman M.A."/>
            <person name="Liberles D.A."/>
            <person name="Roe R.M."/>
            <person name="Vargo E.L."/>
            <person name="Vilcinskas A."/>
            <person name="Wang J."/>
            <person name="Bornberg-Bauer E."/>
            <person name="Korb J."/>
            <person name="Zhang G."/>
            <person name="Liebig J."/>
        </authorList>
    </citation>
    <scope>NUCLEOTIDE SEQUENCE [LARGE SCALE GENOMIC DNA]</scope>
    <source>
        <tissue evidence="5">Whole organism</tissue>
    </source>
</reference>
<dbReference type="GO" id="GO:0005743">
    <property type="term" value="C:mitochondrial inner membrane"/>
    <property type="evidence" value="ECO:0007669"/>
    <property type="project" value="TreeGrafter"/>
</dbReference>